<comment type="caution">
    <text evidence="13">The sequence shown here is derived from an EMBL/GenBank/DDBJ whole genome shotgun (WGS) entry which is preliminary data.</text>
</comment>
<gene>
    <name evidence="13" type="ORF">CRN52_02485</name>
</gene>
<dbReference type="Proteomes" id="UP000237466">
    <property type="component" value="Unassembled WGS sequence"/>
</dbReference>
<dbReference type="InterPro" id="IPR003660">
    <property type="entry name" value="HAMP_dom"/>
</dbReference>
<dbReference type="PROSITE" id="PS50885">
    <property type="entry name" value="HAMP"/>
    <property type="match status" value="1"/>
</dbReference>
<dbReference type="EMBL" id="PDGH01000026">
    <property type="protein sequence ID" value="POB49930.1"/>
    <property type="molecule type" value="Genomic_DNA"/>
</dbReference>
<evidence type="ECO:0000313" key="13">
    <source>
        <dbReference type="EMBL" id="POB49930.1"/>
    </source>
</evidence>
<dbReference type="SUPFAM" id="SSF58104">
    <property type="entry name" value="Methyl-accepting chemotaxis protein (MCP) signaling domain"/>
    <property type="match status" value="1"/>
</dbReference>
<protein>
    <submittedName>
        <fullName evidence="13">Methyl-accepting chemotaxis protein</fullName>
    </submittedName>
</protein>
<dbReference type="GO" id="GO:0016020">
    <property type="term" value="C:membrane"/>
    <property type="evidence" value="ECO:0007669"/>
    <property type="project" value="UniProtKB-SubCell"/>
</dbReference>
<dbReference type="InterPro" id="IPR004089">
    <property type="entry name" value="MCPsignal_dom"/>
</dbReference>
<evidence type="ECO:0000256" key="7">
    <source>
        <dbReference type="PROSITE-ProRule" id="PRU00284"/>
    </source>
</evidence>
<name>A0A2S3R8A4_VIBVL</name>
<evidence type="ECO:0000256" key="4">
    <source>
        <dbReference type="ARBA" id="ARBA00023136"/>
    </source>
</evidence>
<organism evidence="13 14">
    <name type="scientific">Vibrio vulnificus</name>
    <dbReference type="NCBI Taxonomy" id="672"/>
    <lineage>
        <taxon>Bacteria</taxon>
        <taxon>Pseudomonadati</taxon>
        <taxon>Pseudomonadota</taxon>
        <taxon>Gammaproteobacteria</taxon>
        <taxon>Vibrionales</taxon>
        <taxon>Vibrionaceae</taxon>
        <taxon>Vibrio</taxon>
    </lineage>
</organism>
<evidence type="ECO:0000313" key="14">
    <source>
        <dbReference type="Proteomes" id="UP000237466"/>
    </source>
</evidence>
<reference evidence="13 14" key="1">
    <citation type="journal article" date="2018" name="Front. Microbiol.">
        <title>Phylogeny of Vibrio vulnificus from the Analysis of the Core-Genome: Implications for Intra-Species Taxonomy.</title>
        <authorList>
            <person name="Roig F.J."/>
            <person name="Gonzalez-Candelas F."/>
            <person name="Sanjuan E."/>
            <person name="Fouz B."/>
            <person name="Feil E.J."/>
            <person name="Llorens C."/>
            <person name="Baker-Austin C."/>
            <person name="Oliver J.D."/>
            <person name="Danin-Poleg Y."/>
            <person name="Gibas C.J."/>
            <person name="Kashi Y."/>
            <person name="Gulig P.A."/>
            <person name="Morrison S.S."/>
            <person name="Amaro C."/>
        </authorList>
    </citation>
    <scope>NUCLEOTIDE SEQUENCE [LARGE SCALE GENOMIC DNA]</scope>
    <source>
        <strain evidence="13 14">CECT4608</strain>
    </source>
</reference>
<dbReference type="PROSITE" id="PS50111">
    <property type="entry name" value="CHEMOTAXIS_TRANSDUC_2"/>
    <property type="match status" value="1"/>
</dbReference>
<evidence type="ECO:0000256" key="9">
    <source>
        <dbReference type="SAM" id="MobiDB-lite"/>
    </source>
</evidence>
<dbReference type="GO" id="GO:0006935">
    <property type="term" value="P:chemotaxis"/>
    <property type="evidence" value="ECO:0007669"/>
    <property type="project" value="UniProtKB-ARBA"/>
</dbReference>
<dbReference type="FunFam" id="1.10.287.950:FF:000001">
    <property type="entry name" value="Methyl-accepting chemotaxis sensory transducer"/>
    <property type="match status" value="1"/>
</dbReference>
<evidence type="ECO:0000256" key="5">
    <source>
        <dbReference type="ARBA" id="ARBA00023224"/>
    </source>
</evidence>
<dbReference type="SMART" id="SM00283">
    <property type="entry name" value="MA"/>
    <property type="match status" value="1"/>
</dbReference>
<evidence type="ECO:0000259" key="11">
    <source>
        <dbReference type="PROSITE" id="PS50111"/>
    </source>
</evidence>
<evidence type="ECO:0000256" key="6">
    <source>
        <dbReference type="ARBA" id="ARBA00029447"/>
    </source>
</evidence>
<dbReference type="AlphaFoldDB" id="A0A2S3R8A4"/>
<dbReference type="Gene3D" id="6.10.340.10">
    <property type="match status" value="1"/>
</dbReference>
<accession>A0A2S3R8A4</accession>
<proteinExistence type="inferred from homology"/>
<evidence type="ECO:0000259" key="12">
    <source>
        <dbReference type="PROSITE" id="PS50885"/>
    </source>
</evidence>
<sequence>MFVNLSIKQKIIFPVFLIISLFAISSVLNILASQKQTELTHTLRDDIMPTLFTIEDAYRDMYQATSAIQGLVLSDTKQEIEREQFEYKDNAHKAIPRMKAAQKLIDSGLLPSSAQRELDVLVTLANSWLKDYETLLSLPEDQWFTYYDENKGTFDKKFSATRKQLNVVKELIEASQQELQKQVNAASAQAERTLELGTLFVIALATAMCWFLIKAIVTPIEHIRTAMDEIASGDGDLRQRIEMDSNDEIGQLAGAFNVFVSKIQATIEQVVNTTNNVRSEMNQLTEITRSVADSTYRQQQESEVVAAAVHEMQATSQSVSDNATDAATESHNADQEVQNASQIVDSTVDAIRRLADDINNASHVIHTLDDDVSNIASILDVIRGIAEQTNLLALNAAIEAARAGEQGRGFAVVADEVRSLASRTQQSTGEIQTMIERLQSGARQAVSVMESSKRSSDSTIESAQSATHSLQEILRAIANMSEMNTQIATAANQQSSVSDEVNANVQRIADNSSAIVSVVQNAETAIQRLSQQCGQLDRLVSQFKC</sequence>
<dbReference type="Gene3D" id="1.10.287.950">
    <property type="entry name" value="Methyl-accepting chemotaxis protein"/>
    <property type="match status" value="1"/>
</dbReference>
<dbReference type="Pfam" id="PF00015">
    <property type="entry name" value="MCPsignal"/>
    <property type="match status" value="1"/>
</dbReference>
<feature type="domain" description="Methyl-accepting transducer" evidence="11">
    <location>
        <begin position="273"/>
        <end position="509"/>
    </location>
</feature>
<feature type="coiled-coil region" evidence="8">
    <location>
        <begin position="169"/>
        <end position="196"/>
    </location>
</feature>
<evidence type="ECO:0000256" key="10">
    <source>
        <dbReference type="SAM" id="Phobius"/>
    </source>
</evidence>
<dbReference type="CDD" id="cd11386">
    <property type="entry name" value="MCP_signal"/>
    <property type="match status" value="1"/>
</dbReference>
<dbReference type="Pfam" id="PF00672">
    <property type="entry name" value="HAMP"/>
    <property type="match status" value="1"/>
</dbReference>
<evidence type="ECO:0000256" key="8">
    <source>
        <dbReference type="SAM" id="Coils"/>
    </source>
</evidence>
<feature type="region of interest" description="Disordered" evidence="9">
    <location>
        <begin position="315"/>
        <end position="340"/>
    </location>
</feature>
<evidence type="ECO:0000256" key="2">
    <source>
        <dbReference type="ARBA" id="ARBA00022692"/>
    </source>
</evidence>
<keyword evidence="8" id="KW-0175">Coiled coil</keyword>
<dbReference type="PANTHER" id="PTHR32089:SF119">
    <property type="entry name" value="METHYL-ACCEPTING CHEMOTAXIS PROTEIN CTPL"/>
    <property type="match status" value="1"/>
</dbReference>
<keyword evidence="4 10" id="KW-0472">Membrane</keyword>
<keyword evidence="3 10" id="KW-1133">Transmembrane helix</keyword>
<evidence type="ECO:0000256" key="1">
    <source>
        <dbReference type="ARBA" id="ARBA00004141"/>
    </source>
</evidence>
<feature type="transmembrane region" description="Helical" evidence="10">
    <location>
        <begin position="196"/>
        <end position="217"/>
    </location>
</feature>
<keyword evidence="2 10" id="KW-0812">Transmembrane</keyword>
<dbReference type="SMART" id="SM00304">
    <property type="entry name" value="HAMP"/>
    <property type="match status" value="2"/>
</dbReference>
<dbReference type="GO" id="GO:0007165">
    <property type="term" value="P:signal transduction"/>
    <property type="evidence" value="ECO:0007669"/>
    <property type="project" value="UniProtKB-KW"/>
</dbReference>
<feature type="transmembrane region" description="Helical" evidence="10">
    <location>
        <begin position="12"/>
        <end position="32"/>
    </location>
</feature>
<dbReference type="CDD" id="cd06225">
    <property type="entry name" value="HAMP"/>
    <property type="match status" value="1"/>
</dbReference>
<evidence type="ECO:0000256" key="3">
    <source>
        <dbReference type="ARBA" id="ARBA00022989"/>
    </source>
</evidence>
<comment type="similarity">
    <text evidence="6">Belongs to the methyl-accepting chemotaxis (MCP) protein family.</text>
</comment>
<feature type="domain" description="HAMP" evidence="12">
    <location>
        <begin position="214"/>
        <end position="268"/>
    </location>
</feature>
<comment type="subcellular location">
    <subcellularLocation>
        <location evidence="1">Membrane</location>
        <topology evidence="1">Multi-pass membrane protein</topology>
    </subcellularLocation>
</comment>
<dbReference type="PANTHER" id="PTHR32089">
    <property type="entry name" value="METHYL-ACCEPTING CHEMOTAXIS PROTEIN MCPB"/>
    <property type="match status" value="1"/>
</dbReference>
<keyword evidence="5 7" id="KW-0807">Transducer</keyword>
<dbReference type="RefSeq" id="WP_103199753.1">
    <property type="nucleotide sequence ID" value="NZ_JASMUA010000004.1"/>
</dbReference>